<dbReference type="Proteomes" id="UP000824120">
    <property type="component" value="Chromosome 8"/>
</dbReference>
<dbReference type="OrthoDB" id="1321456at2759"/>
<dbReference type="AlphaFoldDB" id="A0A9J5XQG2"/>
<evidence type="ECO:0000313" key="1">
    <source>
        <dbReference type="EMBL" id="KAG5590034.1"/>
    </source>
</evidence>
<accession>A0A9J5XQG2</accession>
<sequence>MRFMSRDGGLFVVEFLSDGLQVPPSRIVAQSLHMRCASVLWNYRVSKAQSGYVSSNEDPRLRRPKKSNFIASYENVMVTIE</sequence>
<organism evidence="1 2">
    <name type="scientific">Solanum commersonii</name>
    <name type="common">Commerson's wild potato</name>
    <name type="synonym">Commerson's nightshade</name>
    <dbReference type="NCBI Taxonomy" id="4109"/>
    <lineage>
        <taxon>Eukaryota</taxon>
        <taxon>Viridiplantae</taxon>
        <taxon>Streptophyta</taxon>
        <taxon>Embryophyta</taxon>
        <taxon>Tracheophyta</taxon>
        <taxon>Spermatophyta</taxon>
        <taxon>Magnoliopsida</taxon>
        <taxon>eudicotyledons</taxon>
        <taxon>Gunneridae</taxon>
        <taxon>Pentapetalae</taxon>
        <taxon>asterids</taxon>
        <taxon>lamiids</taxon>
        <taxon>Solanales</taxon>
        <taxon>Solanaceae</taxon>
        <taxon>Solanoideae</taxon>
        <taxon>Solaneae</taxon>
        <taxon>Solanum</taxon>
    </lineage>
</organism>
<gene>
    <name evidence="1" type="ORF">H5410_040548</name>
</gene>
<name>A0A9J5XQG2_SOLCO</name>
<evidence type="ECO:0000313" key="2">
    <source>
        <dbReference type="Proteomes" id="UP000824120"/>
    </source>
</evidence>
<reference evidence="1 2" key="1">
    <citation type="submission" date="2020-09" db="EMBL/GenBank/DDBJ databases">
        <title>De no assembly of potato wild relative species, Solanum commersonii.</title>
        <authorList>
            <person name="Cho K."/>
        </authorList>
    </citation>
    <scope>NUCLEOTIDE SEQUENCE [LARGE SCALE GENOMIC DNA]</scope>
    <source>
        <strain evidence="1">LZ3.2</strain>
        <tissue evidence="1">Leaf</tissue>
    </source>
</reference>
<proteinExistence type="predicted"/>
<keyword evidence="2" id="KW-1185">Reference proteome</keyword>
<dbReference type="EMBL" id="JACXVP010000008">
    <property type="protein sequence ID" value="KAG5590034.1"/>
    <property type="molecule type" value="Genomic_DNA"/>
</dbReference>
<comment type="caution">
    <text evidence="1">The sequence shown here is derived from an EMBL/GenBank/DDBJ whole genome shotgun (WGS) entry which is preliminary data.</text>
</comment>
<dbReference type="PANTHER" id="PTHR33022:SF13">
    <property type="entry name" value="UBIQUITIN-LIKE PROTEASE FAMILY PROFILE DOMAIN-CONTAINING PROTEIN"/>
    <property type="match status" value="1"/>
</dbReference>
<protein>
    <submittedName>
        <fullName evidence="1">Uncharacterized protein</fullName>
    </submittedName>
</protein>
<dbReference type="PANTHER" id="PTHR33022">
    <property type="entry name" value="DUF1985 DOMAIN-CONTAINING PROTEIN"/>
    <property type="match status" value="1"/>
</dbReference>